<keyword evidence="6 10" id="KW-0630">Potassium</keyword>
<feature type="transmembrane region" description="Helical" evidence="10">
    <location>
        <begin position="515"/>
        <end position="535"/>
    </location>
</feature>
<dbReference type="Proteomes" id="UP000091857">
    <property type="component" value="Chromosome 4"/>
</dbReference>
<feature type="transmembrane region" description="Helical" evidence="10">
    <location>
        <begin position="449"/>
        <end position="471"/>
    </location>
</feature>
<dbReference type="AlphaFoldDB" id="A0A2C9W0X7"/>
<feature type="transmembrane region" description="Helical" evidence="10">
    <location>
        <begin position="477"/>
        <end position="495"/>
    </location>
</feature>
<feature type="transmembrane region" description="Helical" evidence="10">
    <location>
        <begin position="63"/>
        <end position="85"/>
    </location>
</feature>
<evidence type="ECO:0000256" key="9">
    <source>
        <dbReference type="ARBA" id="ARBA00023136"/>
    </source>
</evidence>
<keyword evidence="3" id="KW-0813">Transport</keyword>
<keyword evidence="4 10" id="KW-0633">Potassium transport</keyword>
<protein>
    <recommendedName>
        <fullName evidence="10">Potassium transporter</fullName>
    </recommendedName>
</protein>
<dbReference type="InterPro" id="IPR053951">
    <property type="entry name" value="K_trans_N"/>
</dbReference>
<reference evidence="14" key="1">
    <citation type="journal article" date="2016" name="Nat. Biotechnol.">
        <title>Sequencing wild and cultivated cassava and related species reveals extensive interspecific hybridization and genetic diversity.</title>
        <authorList>
            <person name="Bredeson J.V."/>
            <person name="Lyons J.B."/>
            <person name="Prochnik S.E."/>
            <person name="Wu G.A."/>
            <person name="Ha C.M."/>
            <person name="Edsinger-Gonzales E."/>
            <person name="Grimwood J."/>
            <person name="Schmutz J."/>
            <person name="Rabbi I.Y."/>
            <person name="Egesi C."/>
            <person name="Nauluvula P."/>
            <person name="Lebot V."/>
            <person name="Ndunguru J."/>
            <person name="Mkamilo G."/>
            <person name="Bart R.S."/>
            <person name="Setter T.L."/>
            <person name="Gleadow R.M."/>
            <person name="Kulakow P."/>
            <person name="Ferguson M.E."/>
            <person name="Rounsley S."/>
            <person name="Rokhsar D.S."/>
        </authorList>
    </citation>
    <scope>NUCLEOTIDE SEQUENCE [LARGE SCALE GENOMIC DNA]</scope>
    <source>
        <strain evidence="14">cv. AM560-2</strain>
    </source>
</reference>
<dbReference type="GO" id="GO:0016020">
    <property type="term" value="C:membrane"/>
    <property type="evidence" value="ECO:0000318"/>
    <property type="project" value="GO_Central"/>
</dbReference>
<evidence type="ECO:0000256" key="2">
    <source>
        <dbReference type="ARBA" id="ARBA00008440"/>
    </source>
</evidence>
<proteinExistence type="inferred from homology"/>
<evidence type="ECO:0000256" key="7">
    <source>
        <dbReference type="ARBA" id="ARBA00022989"/>
    </source>
</evidence>
<evidence type="ECO:0000256" key="4">
    <source>
        <dbReference type="ARBA" id="ARBA00022538"/>
    </source>
</evidence>
<sequence>MEPESGLRSPSNPSQLSWVNLSRNLILAYQSFGVVYGDLSISPLYVYTSTFTGKLQNHQNEEAIFGAFSLIFWTFTLMPLIKYVFIILSASDNNEGGTFALYSLLCRHGKFSLLPNQQAADEELSTYKYGPTAQLARTSVLKRFLEKHKMLRTALLIVVLFGACMVIGDGILTPAMSVLSSMSGLEFYESRLTKGEVLLLVCIILVALFALQHCGTHKVAFMFAPIVIIWLASIFSIGLYNIIYWNPKIVRAISPHYIIKFFVQTGKDGWISLGGILLSITGTEAMFADLGHFTALSIRIAFVFVIYPCLVVQYMGQAAFLSKNLGALKNSFYDSIPEPVFWPVFVIATLAAIVGSQAVITATFSIVKQCHALGCFPRVKIVHTSKHIYGQIYIPEINWILMVLTLAVTLGFQDTTLIGNAYGLAYMSVMIITTFLMSLVIVFIWQKSFLLAAAFLLFFWFIEGVYLSAALTKVPQGGWAPIVLSVIFMLVMYIWHYGTRKKYNFDLHNKVSLKWLLGLGPSLGIVRVPGIGLIYSELATGVPAIFSHFVTNLPAFHQVLVFICVKSVPVPYVSPEERFLIGRVCPRPYRMYRCIVRYGYKDIQRDDGDFENMLIQSIAEFIQMEAVEPQFSSSESSSLDGRMAVMSTRSVQSSLSLVVTEEDTIGVDNSIRSSKSPTLQSLRSAYDDDTPQMRRRQVRFTLPQNPSMDPSVREELMDLIQAKEAGVAYIMGHSYVKARRTSPFLKKLAIDIGYSFLRKNCRGPAVALNIPHISLIEVGMIYYV</sequence>
<keyword evidence="9 10" id="KW-0472">Membrane</keyword>
<feature type="transmembrane region" description="Helical" evidence="10">
    <location>
        <begin position="340"/>
        <end position="367"/>
    </location>
</feature>
<dbReference type="InterPro" id="IPR003855">
    <property type="entry name" value="K+_transporter"/>
</dbReference>
<evidence type="ECO:0000259" key="12">
    <source>
        <dbReference type="Pfam" id="PF22776"/>
    </source>
</evidence>
<dbReference type="OrthoDB" id="504708at2759"/>
<dbReference type="GO" id="GO:0006813">
    <property type="term" value="P:potassium ion transport"/>
    <property type="evidence" value="ECO:0000318"/>
    <property type="project" value="GO_Central"/>
</dbReference>
<dbReference type="Pfam" id="PF22776">
    <property type="entry name" value="K_trans_C"/>
    <property type="match status" value="1"/>
</dbReference>
<dbReference type="GO" id="GO:0015079">
    <property type="term" value="F:potassium ion transmembrane transporter activity"/>
    <property type="evidence" value="ECO:0000318"/>
    <property type="project" value="GO_Central"/>
</dbReference>
<evidence type="ECO:0000256" key="8">
    <source>
        <dbReference type="ARBA" id="ARBA00023065"/>
    </source>
</evidence>
<dbReference type="EMBL" id="CM004390">
    <property type="protein sequence ID" value="OAY52579.1"/>
    <property type="molecule type" value="Genomic_DNA"/>
</dbReference>
<evidence type="ECO:0000256" key="10">
    <source>
        <dbReference type="RuleBase" id="RU321113"/>
    </source>
</evidence>
<name>A0A2C9W0X7_MANES</name>
<feature type="transmembrane region" description="Helical" evidence="10">
    <location>
        <begin position="424"/>
        <end position="444"/>
    </location>
</feature>
<dbReference type="OMA" id="SCSMRIA"/>
<feature type="domain" description="K+ potassium transporter integral membrane" evidence="11">
    <location>
        <begin position="27"/>
        <end position="516"/>
    </location>
</feature>
<dbReference type="PANTHER" id="PTHR30540">
    <property type="entry name" value="OSMOTIC STRESS POTASSIUM TRANSPORTER"/>
    <property type="match status" value="1"/>
</dbReference>
<keyword evidence="8 10" id="KW-0406">Ion transport</keyword>
<evidence type="ECO:0000259" key="11">
    <source>
        <dbReference type="Pfam" id="PF02705"/>
    </source>
</evidence>
<evidence type="ECO:0000313" key="14">
    <source>
        <dbReference type="Proteomes" id="UP000091857"/>
    </source>
</evidence>
<comment type="similarity">
    <text evidence="2 10">Belongs to the HAK/KUP transporter (TC 2.A.72.3) family.</text>
</comment>
<organism evidence="13 14">
    <name type="scientific">Manihot esculenta</name>
    <name type="common">Cassava</name>
    <name type="synonym">Jatropha manihot</name>
    <dbReference type="NCBI Taxonomy" id="3983"/>
    <lineage>
        <taxon>Eukaryota</taxon>
        <taxon>Viridiplantae</taxon>
        <taxon>Streptophyta</taxon>
        <taxon>Embryophyta</taxon>
        <taxon>Tracheophyta</taxon>
        <taxon>Spermatophyta</taxon>
        <taxon>Magnoliopsida</taxon>
        <taxon>eudicotyledons</taxon>
        <taxon>Gunneridae</taxon>
        <taxon>Pentapetalae</taxon>
        <taxon>rosids</taxon>
        <taxon>fabids</taxon>
        <taxon>Malpighiales</taxon>
        <taxon>Euphorbiaceae</taxon>
        <taxon>Crotonoideae</taxon>
        <taxon>Manihoteae</taxon>
        <taxon>Manihot</taxon>
    </lineage>
</organism>
<feature type="transmembrane region" description="Helical" evidence="10">
    <location>
        <begin position="270"/>
        <end position="288"/>
    </location>
</feature>
<feature type="domain" description="K+ potassium transporter C-terminal" evidence="12">
    <location>
        <begin position="529"/>
        <end position="782"/>
    </location>
</feature>
<keyword evidence="14" id="KW-1185">Reference proteome</keyword>
<evidence type="ECO:0000256" key="5">
    <source>
        <dbReference type="ARBA" id="ARBA00022692"/>
    </source>
</evidence>
<feature type="transmembrane region" description="Helical" evidence="10">
    <location>
        <begin position="192"/>
        <end position="211"/>
    </location>
</feature>
<keyword evidence="5 10" id="KW-0812">Transmembrane</keyword>
<feature type="transmembrane region" description="Helical" evidence="10">
    <location>
        <begin position="151"/>
        <end position="172"/>
    </location>
</feature>
<comment type="subcellular location">
    <subcellularLocation>
        <location evidence="1">Cell membrane</location>
        <topology evidence="1">Multi-pass membrane protein</topology>
    </subcellularLocation>
    <subcellularLocation>
        <location evidence="10">Membrane</location>
        <topology evidence="10">Multi-pass membrane protein</topology>
    </subcellularLocation>
</comment>
<evidence type="ECO:0000313" key="13">
    <source>
        <dbReference type="EMBL" id="OAY52579.1"/>
    </source>
</evidence>
<dbReference type="Gramene" id="Manes.04G094700.1.v8.1">
    <property type="protein sequence ID" value="Manes.04G094700.1.v8.1.CDS"/>
    <property type="gene ID" value="Manes.04G094700.v8.1"/>
</dbReference>
<dbReference type="GO" id="GO:0005886">
    <property type="term" value="C:plasma membrane"/>
    <property type="evidence" value="ECO:0007669"/>
    <property type="project" value="UniProtKB-SubCell"/>
</dbReference>
<evidence type="ECO:0000256" key="3">
    <source>
        <dbReference type="ARBA" id="ARBA00022448"/>
    </source>
</evidence>
<feature type="transmembrane region" description="Helical" evidence="10">
    <location>
        <begin position="388"/>
        <end position="412"/>
    </location>
</feature>
<dbReference type="InterPro" id="IPR053952">
    <property type="entry name" value="K_trans_C"/>
</dbReference>
<evidence type="ECO:0000256" key="6">
    <source>
        <dbReference type="ARBA" id="ARBA00022958"/>
    </source>
</evidence>
<dbReference type="NCBIfam" id="TIGR00794">
    <property type="entry name" value="kup"/>
    <property type="match status" value="1"/>
</dbReference>
<evidence type="ECO:0000256" key="1">
    <source>
        <dbReference type="ARBA" id="ARBA00004651"/>
    </source>
</evidence>
<comment type="caution">
    <text evidence="13">The sequence shown here is derived from an EMBL/GenBank/DDBJ whole genome shotgun (WGS) entry which is preliminary data.</text>
</comment>
<keyword evidence="7 10" id="KW-1133">Transmembrane helix</keyword>
<feature type="transmembrane region" description="Helical" evidence="10">
    <location>
        <begin position="300"/>
        <end position="320"/>
    </location>
</feature>
<gene>
    <name evidence="13" type="ORF">MANES_04G094700v8</name>
</gene>
<dbReference type="PANTHER" id="PTHR30540:SF83">
    <property type="entry name" value="K+ POTASSIUM TRANSPORTER"/>
    <property type="match status" value="1"/>
</dbReference>
<accession>A0A2C9W0X7</accession>
<dbReference type="Pfam" id="PF02705">
    <property type="entry name" value="K_trans"/>
    <property type="match status" value="1"/>
</dbReference>
<comment type="function">
    <text evidence="10">Potassium transporter.</text>
</comment>
<feature type="transmembrane region" description="Helical" evidence="10">
    <location>
        <begin position="223"/>
        <end position="245"/>
    </location>
</feature>